<feature type="signal peptide" evidence="1">
    <location>
        <begin position="1"/>
        <end position="23"/>
    </location>
</feature>
<dbReference type="AlphaFoldDB" id="A0A840VAJ9"/>
<protein>
    <submittedName>
        <fullName evidence="2">Uncharacterized protein YkuJ</fullName>
    </submittedName>
</protein>
<keyword evidence="3" id="KW-1185">Reference proteome</keyword>
<organism evidence="2 3">
    <name type="scientific">Haloferula luteola</name>
    <dbReference type="NCBI Taxonomy" id="595692"/>
    <lineage>
        <taxon>Bacteria</taxon>
        <taxon>Pseudomonadati</taxon>
        <taxon>Verrucomicrobiota</taxon>
        <taxon>Verrucomicrobiia</taxon>
        <taxon>Verrucomicrobiales</taxon>
        <taxon>Verrucomicrobiaceae</taxon>
        <taxon>Haloferula</taxon>
    </lineage>
</organism>
<evidence type="ECO:0000256" key="1">
    <source>
        <dbReference type="SAM" id="SignalP"/>
    </source>
</evidence>
<feature type="chain" id="PRO_5033023053" evidence="1">
    <location>
        <begin position="24"/>
        <end position="151"/>
    </location>
</feature>
<evidence type="ECO:0000313" key="2">
    <source>
        <dbReference type="EMBL" id="MBB5350819.1"/>
    </source>
</evidence>
<reference evidence="2 3" key="1">
    <citation type="submission" date="2020-08" db="EMBL/GenBank/DDBJ databases">
        <title>Genomic Encyclopedia of Type Strains, Phase IV (KMG-IV): sequencing the most valuable type-strain genomes for metagenomic binning, comparative biology and taxonomic classification.</title>
        <authorList>
            <person name="Goeker M."/>
        </authorList>
    </citation>
    <scope>NUCLEOTIDE SEQUENCE [LARGE SCALE GENOMIC DNA]</scope>
    <source>
        <strain evidence="2 3">YC6886</strain>
    </source>
</reference>
<dbReference type="RefSeq" id="WP_184016442.1">
    <property type="nucleotide sequence ID" value="NZ_JACHFD010000004.1"/>
</dbReference>
<accession>A0A840VAJ9</accession>
<sequence length="151" mass="15509">MKTRITQAVALMGFAALTAAAPAAISGFVTIGTDTKIVQTTDTEGNVVATVTFSEDNGDGTVTYKTQVETKKTTGEIILEQVEILVEETSPGSGTFTVTTVTKEVTTTPTGGGTPVVENPTVPPTEVPASELPIPTDTTVINVVDPGEVSP</sequence>
<comment type="caution">
    <text evidence="2">The sequence shown here is derived from an EMBL/GenBank/DDBJ whole genome shotgun (WGS) entry which is preliminary data.</text>
</comment>
<name>A0A840VAJ9_9BACT</name>
<keyword evidence="1" id="KW-0732">Signal</keyword>
<gene>
    <name evidence="2" type="ORF">HNR46_001053</name>
</gene>
<evidence type="ECO:0000313" key="3">
    <source>
        <dbReference type="Proteomes" id="UP000557717"/>
    </source>
</evidence>
<dbReference type="EMBL" id="JACHFD010000004">
    <property type="protein sequence ID" value="MBB5350819.1"/>
    <property type="molecule type" value="Genomic_DNA"/>
</dbReference>
<dbReference type="Proteomes" id="UP000557717">
    <property type="component" value="Unassembled WGS sequence"/>
</dbReference>
<proteinExistence type="predicted"/>